<sequence>MKEEKDLVSDLLQVNKLFANNYLSDVLFIFTSDSARSDGSTVTSGDKYRNAIAGEDHLIPAHRLILSLRSGAFQFALQRAKSSQVPGQVRFPLKIHVQDTPYCVFYSLLRFLYTNELGTEDRDDKKQQDRDEFWLQLLRAAFVYLVPSLVDICVKRIMAFLVVEEEMEEEEEESGENDDDNKARCLQKKTLDVLVFVDTVLSTNPLTARRRKVESDITTLTPPSLQNGRRTGAEEETNALMLSRCTVAVHELQNVCVQQLQLMDEVTFGELIQSETGGQCSTERLCEILRLRSDTPLVVAVRYQLGRVVNELLRLGEPLNRVGNDETDLPLVVALQTGNNAIIRRLLVDESAPFFLLTDTVPLIFLASASGNVQHCEILIEQNFADVNLISQLKDGDKEITAEFGYKQTPLHIASRKGHSAVVELLLQHNAAANLPDEEGNTALHYAANIETVEVLLNSAFQTNANIPNRRGRTPLHIAAARGDVAVVAYLIRHGADQDIVDDQGQNAFHHAAAHGQTAVTLVLLHENGGVNGKMVTSSTDHSRESNETTDESQSDTSQRLVNQTGSGIGGEDVDELDEVSGFDINQEDVKGNTALHLAAMSPPERCQKMLQLLLENGADPNKANWFGYTPLHLFCSHQSGPASLLNSFIEHGVNIHAQSLDGSTALHLVVGRGSQDVAVTLVSAGAFVHLLDAAGRSVVDLLESTNQGAMLVPVLRNLSRPPEWIGDEQTTECSSCHTTFRLAMRKHRCRHCGRTVCYNCSSHKIAIPKFQVLKPDRDVLPSASASIAVEKTLQELRNGDEFFVTANIIGVSLHCVVNPQWPCEAILGTAAEVYHATFTDSEVPECNVVFHRKKQEFLVAGTPISECCARGDELELGVTLPALSSVQGDVKSSVAPSRDCTVDTNGETSEFCVLFHKLPLGFTMKRGNDNTTEIGTIYPKSAATHFPRLAPGVTIVSIAGTPLQDMGLRQVHDLIKNAKLPLDIHFQGREEIVSPLLSPDTTQEQRVSEASSAIPLVYQQGGRRRGPADHRSVRSNGSNGSGRSRNSRSSGRGKKKTGDSVQQQGINTRQKSGKLHEQNQHPGRQKDEAFCTVEAELVEQIEHLKVALLRKHEEAKHIARQLESCSEKLLALRGESGGTTVLRQQQQQQNQQCVQNGTAYSHRTAATSKNKGGSKFRLTPEVLEAMDQKAGLPQRGTGAYTSSNVSSISGYSAQSMPAARSANMRARSARMAIANADNVSVSSYTSNSSNTSARRGGKNSPRGTTLRNLSKRYNYMPQKYATSTTSASEAGSTSLSSRGAVMSRARISRDSFITKSESPGVGYYDVKVKDHVKGGEIGDSSRSLQWS</sequence>
<evidence type="ECO:0000259" key="9">
    <source>
        <dbReference type="PROSITE" id="PS50097"/>
    </source>
</evidence>
<feature type="domain" description="PDZ" evidence="10">
    <location>
        <begin position="921"/>
        <end position="991"/>
    </location>
</feature>
<evidence type="ECO:0000256" key="8">
    <source>
        <dbReference type="SAM" id="MobiDB-lite"/>
    </source>
</evidence>
<dbReference type="PROSITE" id="PS50088">
    <property type="entry name" value="ANK_REPEAT"/>
    <property type="match status" value="4"/>
</dbReference>
<reference evidence="12 13" key="1">
    <citation type="submission" date="2018-06" db="EMBL/GenBank/DDBJ databases">
        <title>Comparative genomics of downy mildews reveals potential adaptations to biotrophy.</title>
        <authorList>
            <person name="Fletcher K."/>
            <person name="Klosterman S.J."/>
            <person name="Derevnina L."/>
            <person name="Martin F."/>
            <person name="Koike S."/>
            <person name="Reyes Chin-Wo S."/>
            <person name="Mou B."/>
            <person name="Michelmore R."/>
        </authorList>
    </citation>
    <scope>NUCLEOTIDE SEQUENCE [LARGE SCALE GENOMIC DNA]</scope>
    <source>
        <strain evidence="12 13">R13</strain>
    </source>
</reference>
<dbReference type="CDD" id="cd00136">
    <property type="entry name" value="PDZ_canonical"/>
    <property type="match status" value="1"/>
</dbReference>
<dbReference type="PANTHER" id="PTHR24198:SF165">
    <property type="entry name" value="ANKYRIN REPEAT-CONTAINING PROTEIN-RELATED"/>
    <property type="match status" value="1"/>
</dbReference>
<comment type="caution">
    <text evidence="12">The sequence shown here is derived from an EMBL/GenBank/DDBJ whole genome shotgun (WGS) entry which is preliminary data.</text>
</comment>
<feature type="compositionally biased region" description="Basic and acidic residues" evidence="8">
    <location>
        <begin position="1075"/>
        <end position="1087"/>
    </location>
</feature>
<gene>
    <name evidence="12" type="ORF">DD237_002511</name>
</gene>
<keyword evidence="2" id="KW-0677">Repeat</keyword>
<dbReference type="InterPro" id="IPR036770">
    <property type="entry name" value="Ankyrin_rpt-contain_sf"/>
</dbReference>
<dbReference type="EMBL" id="QKXF01000115">
    <property type="protein sequence ID" value="RQM16485.1"/>
    <property type="molecule type" value="Genomic_DNA"/>
</dbReference>
<organism evidence="12 13">
    <name type="scientific">Peronospora effusa</name>
    <dbReference type="NCBI Taxonomy" id="542832"/>
    <lineage>
        <taxon>Eukaryota</taxon>
        <taxon>Sar</taxon>
        <taxon>Stramenopiles</taxon>
        <taxon>Oomycota</taxon>
        <taxon>Peronosporomycetes</taxon>
        <taxon>Peronosporales</taxon>
        <taxon>Peronosporaceae</taxon>
        <taxon>Peronospora</taxon>
    </lineage>
</organism>
<dbReference type="GO" id="GO:0008270">
    <property type="term" value="F:zinc ion binding"/>
    <property type="evidence" value="ECO:0007669"/>
    <property type="project" value="UniProtKB-KW"/>
</dbReference>
<dbReference type="Gene3D" id="1.25.40.20">
    <property type="entry name" value="Ankyrin repeat-containing domain"/>
    <property type="match status" value="2"/>
</dbReference>
<evidence type="ECO:0008006" key="14">
    <source>
        <dbReference type="Google" id="ProtNLM"/>
    </source>
</evidence>
<keyword evidence="5 6" id="KW-0040">ANK repeat</keyword>
<dbReference type="InterPro" id="IPR000306">
    <property type="entry name" value="Znf_FYVE"/>
</dbReference>
<evidence type="ECO:0000256" key="7">
    <source>
        <dbReference type="PROSITE-ProRule" id="PRU00091"/>
    </source>
</evidence>
<feature type="compositionally biased region" description="Low complexity" evidence="8">
    <location>
        <begin position="1035"/>
        <end position="1051"/>
    </location>
</feature>
<dbReference type="InterPro" id="IPR001478">
    <property type="entry name" value="PDZ"/>
</dbReference>
<keyword evidence="3 7" id="KW-0863">Zinc-finger</keyword>
<name>A0A3R7WAM6_9STRA</name>
<evidence type="ECO:0000256" key="2">
    <source>
        <dbReference type="ARBA" id="ARBA00022737"/>
    </source>
</evidence>
<feature type="region of interest" description="Disordered" evidence="8">
    <location>
        <begin position="533"/>
        <end position="574"/>
    </location>
</feature>
<feature type="repeat" description="ANK" evidence="6">
    <location>
        <begin position="591"/>
        <end position="626"/>
    </location>
</feature>
<keyword evidence="1" id="KW-0479">Metal-binding</keyword>
<dbReference type="SUPFAM" id="SSF48403">
    <property type="entry name" value="Ankyrin repeat"/>
    <property type="match status" value="1"/>
</dbReference>
<dbReference type="SMART" id="SM00228">
    <property type="entry name" value="PDZ"/>
    <property type="match status" value="1"/>
</dbReference>
<dbReference type="InterPro" id="IPR011333">
    <property type="entry name" value="SKP1/BTB/POZ_sf"/>
</dbReference>
<evidence type="ECO:0000256" key="1">
    <source>
        <dbReference type="ARBA" id="ARBA00022723"/>
    </source>
</evidence>
<dbReference type="Gene3D" id="3.30.710.10">
    <property type="entry name" value="Potassium Channel Kv1.1, Chain A"/>
    <property type="match status" value="1"/>
</dbReference>
<feature type="region of interest" description="Disordered" evidence="8">
    <location>
        <begin position="1241"/>
        <end position="1302"/>
    </location>
</feature>
<dbReference type="PROSITE" id="PS50097">
    <property type="entry name" value="BTB"/>
    <property type="match status" value="1"/>
</dbReference>
<dbReference type="Pfam" id="PF01363">
    <property type="entry name" value="FYVE"/>
    <property type="match status" value="1"/>
</dbReference>
<dbReference type="Gene3D" id="3.30.40.10">
    <property type="entry name" value="Zinc/RING finger domain, C3HC4 (zinc finger)"/>
    <property type="match status" value="1"/>
</dbReference>
<feature type="domain" description="BTB" evidence="9">
    <location>
        <begin position="37"/>
        <end position="121"/>
    </location>
</feature>
<dbReference type="SUPFAM" id="SSF54695">
    <property type="entry name" value="POZ domain"/>
    <property type="match status" value="1"/>
</dbReference>
<dbReference type="InterPro" id="IPR011011">
    <property type="entry name" value="Znf_FYVE_PHD"/>
</dbReference>
<dbReference type="Proteomes" id="UP000286097">
    <property type="component" value="Unassembled WGS sequence"/>
</dbReference>
<proteinExistence type="predicted"/>
<dbReference type="Gene3D" id="2.30.42.10">
    <property type="match status" value="1"/>
</dbReference>
<dbReference type="InterPro" id="IPR013083">
    <property type="entry name" value="Znf_RING/FYVE/PHD"/>
</dbReference>
<evidence type="ECO:0000313" key="12">
    <source>
        <dbReference type="EMBL" id="RQM16485.1"/>
    </source>
</evidence>
<dbReference type="PROSITE" id="PS50106">
    <property type="entry name" value="PDZ"/>
    <property type="match status" value="1"/>
</dbReference>
<evidence type="ECO:0000256" key="4">
    <source>
        <dbReference type="ARBA" id="ARBA00022833"/>
    </source>
</evidence>
<feature type="compositionally biased region" description="Polar residues" evidence="8">
    <location>
        <begin position="555"/>
        <end position="566"/>
    </location>
</feature>
<dbReference type="Pfam" id="PF00023">
    <property type="entry name" value="Ank"/>
    <property type="match status" value="1"/>
</dbReference>
<feature type="repeat" description="ANK" evidence="6">
    <location>
        <begin position="662"/>
        <end position="694"/>
    </location>
</feature>
<evidence type="ECO:0000256" key="3">
    <source>
        <dbReference type="ARBA" id="ARBA00022771"/>
    </source>
</evidence>
<feature type="compositionally biased region" description="Polar residues" evidence="8">
    <location>
        <begin position="1060"/>
        <end position="1071"/>
    </location>
</feature>
<dbReference type="InterPro" id="IPR036034">
    <property type="entry name" value="PDZ_sf"/>
</dbReference>
<dbReference type="SMART" id="SM00248">
    <property type="entry name" value="ANK"/>
    <property type="match status" value="9"/>
</dbReference>
<feature type="region of interest" description="Disordered" evidence="8">
    <location>
        <begin position="996"/>
        <end position="1087"/>
    </location>
</feature>
<dbReference type="PRINTS" id="PR01415">
    <property type="entry name" value="ANKYRIN"/>
</dbReference>
<accession>A0A3R7WAM6</accession>
<dbReference type="InterPro" id="IPR002110">
    <property type="entry name" value="Ankyrin_rpt"/>
</dbReference>
<feature type="compositionally biased region" description="Polar residues" evidence="8">
    <location>
        <begin position="1000"/>
        <end position="1012"/>
    </location>
</feature>
<dbReference type="PROSITE" id="PS50178">
    <property type="entry name" value="ZF_FYVE"/>
    <property type="match status" value="1"/>
</dbReference>
<keyword evidence="4" id="KW-0862">Zinc</keyword>
<dbReference type="PANTHER" id="PTHR24198">
    <property type="entry name" value="ANKYRIN REPEAT AND PROTEIN KINASE DOMAIN-CONTAINING PROTEIN"/>
    <property type="match status" value="1"/>
</dbReference>
<dbReference type="InterPro" id="IPR017455">
    <property type="entry name" value="Znf_FYVE-rel"/>
</dbReference>
<dbReference type="InterPro" id="IPR000210">
    <property type="entry name" value="BTB/POZ_dom"/>
</dbReference>
<feature type="repeat" description="ANK" evidence="6">
    <location>
        <begin position="406"/>
        <end position="438"/>
    </location>
</feature>
<feature type="domain" description="FYVE-type" evidence="11">
    <location>
        <begin position="728"/>
        <end position="769"/>
    </location>
</feature>
<evidence type="ECO:0000256" key="5">
    <source>
        <dbReference type="ARBA" id="ARBA00023043"/>
    </source>
</evidence>
<dbReference type="SMART" id="SM00225">
    <property type="entry name" value="BTB"/>
    <property type="match status" value="1"/>
</dbReference>
<feature type="repeat" description="ANK" evidence="6">
    <location>
        <begin position="471"/>
        <end position="503"/>
    </location>
</feature>
<evidence type="ECO:0000259" key="10">
    <source>
        <dbReference type="PROSITE" id="PS50106"/>
    </source>
</evidence>
<feature type="compositionally biased region" description="Low complexity" evidence="8">
    <location>
        <begin position="1241"/>
        <end position="1253"/>
    </location>
</feature>
<dbReference type="PROSITE" id="PS50297">
    <property type="entry name" value="ANK_REP_REGION"/>
    <property type="match status" value="4"/>
</dbReference>
<evidence type="ECO:0000256" key="6">
    <source>
        <dbReference type="PROSITE-ProRule" id="PRU00023"/>
    </source>
</evidence>
<evidence type="ECO:0000259" key="11">
    <source>
        <dbReference type="PROSITE" id="PS50178"/>
    </source>
</evidence>
<dbReference type="SMART" id="SM00064">
    <property type="entry name" value="FYVE"/>
    <property type="match status" value="1"/>
</dbReference>
<protein>
    <recommendedName>
        <fullName evidence="14">FYVE-type domain-containing protein</fullName>
    </recommendedName>
</protein>
<dbReference type="Pfam" id="PF12796">
    <property type="entry name" value="Ank_2"/>
    <property type="match status" value="2"/>
</dbReference>
<dbReference type="SUPFAM" id="SSF57903">
    <property type="entry name" value="FYVE/PHD zinc finger"/>
    <property type="match status" value="1"/>
</dbReference>
<feature type="compositionally biased region" description="Low complexity" evidence="8">
    <location>
        <begin position="1282"/>
        <end position="1298"/>
    </location>
</feature>
<evidence type="ECO:0000313" key="13">
    <source>
        <dbReference type="Proteomes" id="UP000286097"/>
    </source>
</evidence>
<dbReference type="VEuPathDB" id="FungiDB:DD237_002511"/>
<dbReference type="Pfam" id="PF00651">
    <property type="entry name" value="BTB"/>
    <property type="match status" value="1"/>
</dbReference>
<dbReference type="SUPFAM" id="SSF50156">
    <property type="entry name" value="PDZ domain-like"/>
    <property type="match status" value="1"/>
</dbReference>